<dbReference type="OrthoDB" id="2978254at2"/>
<dbReference type="AlphaFoldDB" id="A0A1Q5P2W1"/>
<comment type="caution">
    <text evidence="1">The sequence shown here is derived from an EMBL/GenBank/DDBJ whole genome shotgun (WGS) entry which is preliminary data.</text>
</comment>
<dbReference type="RefSeq" id="WP_073711310.1">
    <property type="nucleotide sequence ID" value="NZ_MRWQ01000006.1"/>
</dbReference>
<reference evidence="1 2" key="1">
    <citation type="submission" date="2016-12" db="EMBL/GenBank/DDBJ databases">
        <title>Domibacillus sp. SAOS 44 whole genome sequencing.</title>
        <authorList>
            <person name="Verma A."/>
            <person name="Krishnamurthi S."/>
        </authorList>
    </citation>
    <scope>NUCLEOTIDE SEQUENCE [LARGE SCALE GENOMIC DNA]</scope>
    <source>
        <strain evidence="1 2">SAOS 44</strain>
    </source>
</reference>
<sequence>MSAVAEKVTYEWLHTVDKITHELLNGDFGYQEVHFIEEEILPGEGASYVGFIYNAKGHFGKNDKVSVFSHDGFTFEIRKHNDLGFDDLEGRFTL</sequence>
<evidence type="ECO:0000313" key="1">
    <source>
        <dbReference type="EMBL" id="OKL36585.1"/>
    </source>
</evidence>
<dbReference type="Proteomes" id="UP000186524">
    <property type="component" value="Unassembled WGS sequence"/>
</dbReference>
<protein>
    <submittedName>
        <fullName evidence="1">Uncharacterized protein</fullName>
    </submittedName>
</protein>
<gene>
    <name evidence="1" type="ORF">BLL40_07545</name>
</gene>
<name>A0A1Q5P2W1_9BACI</name>
<organism evidence="1 2">
    <name type="scientific">Domibacillus mangrovi</name>
    <dbReference type="NCBI Taxonomy" id="1714354"/>
    <lineage>
        <taxon>Bacteria</taxon>
        <taxon>Bacillati</taxon>
        <taxon>Bacillota</taxon>
        <taxon>Bacilli</taxon>
        <taxon>Bacillales</taxon>
        <taxon>Bacillaceae</taxon>
        <taxon>Domibacillus</taxon>
    </lineage>
</organism>
<accession>A0A1Q5P2W1</accession>
<dbReference type="EMBL" id="MRWQ01000006">
    <property type="protein sequence ID" value="OKL36585.1"/>
    <property type="molecule type" value="Genomic_DNA"/>
</dbReference>
<keyword evidence="2" id="KW-1185">Reference proteome</keyword>
<evidence type="ECO:0000313" key="2">
    <source>
        <dbReference type="Proteomes" id="UP000186524"/>
    </source>
</evidence>
<proteinExistence type="predicted"/>